<reference evidence="2" key="1">
    <citation type="submission" date="2015-09" db="EMBL/GenBank/DDBJ databases">
        <authorList>
            <person name="Wibberg D."/>
        </authorList>
    </citation>
    <scope>NUCLEOTIDE SEQUENCE [LARGE SCALE GENOMIC DNA]</scope>
    <source>
        <strain evidence="2">SD1D</strain>
    </source>
</reference>
<dbReference type="Proteomes" id="UP000196053">
    <property type="component" value="Chromosome I"/>
</dbReference>
<dbReference type="EMBL" id="LN879430">
    <property type="protein sequence ID" value="CUH93860.1"/>
    <property type="molecule type" value="Genomic_DNA"/>
</dbReference>
<dbReference type="RefSeq" id="WP_058259073.1">
    <property type="nucleotide sequence ID" value="NZ_DUPS01000059.1"/>
</dbReference>
<proteinExistence type="predicted"/>
<gene>
    <name evidence="1" type="ORF">SD1D_2348</name>
</gene>
<accession>A0A0K8J8E9</accession>
<name>A0A0K8J8E9_9FIRM</name>
<keyword evidence="2" id="KW-1185">Reference proteome</keyword>
<sequence length="94" mass="10995">MESNKYTCPVCKSKNLFLKHEASYIYSYVLDSDAPGLKNSLIFSPFLYDKREQTSSKDYIECEKCNTRLPIDLLYKTLDKNFSNKTENKADYII</sequence>
<dbReference type="KEGG" id="hsd:SD1D_2348"/>
<evidence type="ECO:0000313" key="1">
    <source>
        <dbReference type="EMBL" id="CUH93860.1"/>
    </source>
</evidence>
<protein>
    <submittedName>
        <fullName evidence="1">Uncharacterized protein</fullName>
    </submittedName>
</protein>
<organism evidence="1 2">
    <name type="scientific">Herbinix luporum</name>
    <dbReference type="NCBI Taxonomy" id="1679721"/>
    <lineage>
        <taxon>Bacteria</taxon>
        <taxon>Bacillati</taxon>
        <taxon>Bacillota</taxon>
        <taxon>Clostridia</taxon>
        <taxon>Lachnospirales</taxon>
        <taxon>Lachnospiraceae</taxon>
        <taxon>Herbinix</taxon>
    </lineage>
</organism>
<evidence type="ECO:0000313" key="2">
    <source>
        <dbReference type="Proteomes" id="UP000196053"/>
    </source>
</evidence>
<dbReference type="AlphaFoldDB" id="A0A0K8J8E9"/>
<dbReference type="OrthoDB" id="1683266at2"/>